<sequence length="130" mass="15018">MCHKECVDFTLVVAFLIHCIISVRVVEKFRRTTLLVWGVILGSYAKHTFRTTGASNAQFGSTCVFHKLRYFPACRKVHRLRPKPSIPAPARARTFFKKCRACWYRAVPADIVRESTPFIVICYAAYLECW</sequence>
<name>A0A6B0UR87_IXORI</name>
<keyword evidence="1" id="KW-1133">Transmembrane helix</keyword>
<evidence type="ECO:0000313" key="2">
    <source>
        <dbReference type="EMBL" id="MXU92192.1"/>
    </source>
</evidence>
<accession>A0A6B0UR87</accession>
<reference evidence="2" key="1">
    <citation type="submission" date="2019-12" db="EMBL/GenBank/DDBJ databases">
        <title>An insight into the sialome of adult female Ixodes ricinus ticks feeding for 6 days.</title>
        <authorList>
            <person name="Perner J."/>
            <person name="Ribeiro J.M.C."/>
        </authorList>
    </citation>
    <scope>NUCLEOTIDE SEQUENCE</scope>
    <source>
        <strain evidence="2">Semi-engorged</strain>
        <tissue evidence="2">Salivary glands</tissue>
    </source>
</reference>
<feature type="transmembrane region" description="Helical" evidence="1">
    <location>
        <begin position="6"/>
        <end position="26"/>
    </location>
</feature>
<evidence type="ECO:0000256" key="1">
    <source>
        <dbReference type="SAM" id="Phobius"/>
    </source>
</evidence>
<dbReference type="EMBL" id="GIFC01010109">
    <property type="protein sequence ID" value="MXU92192.1"/>
    <property type="molecule type" value="Transcribed_RNA"/>
</dbReference>
<protein>
    <submittedName>
        <fullName evidence="2">Uncharacterized protein</fullName>
    </submittedName>
</protein>
<dbReference type="AlphaFoldDB" id="A0A6B0UR87"/>
<proteinExistence type="predicted"/>
<organism evidence="2">
    <name type="scientific">Ixodes ricinus</name>
    <name type="common">Common tick</name>
    <name type="synonym">Acarus ricinus</name>
    <dbReference type="NCBI Taxonomy" id="34613"/>
    <lineage>
        <taxon>Eukaryota</taxon>
        <taxon>Metazoa</taxon>
        <taxon>Ecdysozoa</taxon>
        <taxon>Arthropoda</taxon>
        <taxon>Chelicerata</taxon>
        <taxon>Arachnida</taxon>
        <taxon>Acari</taxon>
        <taxon>Parasitiformes</taxon>
        <taxon>Ixodida</taxon>
        <taxon>Ixodoidea</taxon>
        <taxon>Ixodidae</taxon>
        <taxon>Ixodinae</taxon>
        <taxon>Ixodes</taxon>
    </lineage>
</organism>
<keyword evidence="1" id="KW-0812">Transmembrane</keyword>
<keyword evidence="1" id="KW-0472">Membrane</keyword>